<dbReference type="Pfam" id="PF19711">
    <property type="entry name" value="DUF6207"/>
    <property type="match status" value="1"/>
</dbReference>
<evidence type="ECO:0000313" key="2">
    <source>
        <dbReference type="Proteomes" id="UP000326907"/>
    </source>
</evidence>
<accession>A0A5N5EBW6</accession>
<dbReference type="EMBL" id="VYUA01000063">
    <property type="protein sequence ID" value="KAB2587996.1"/>
    <property type="molecule type" value="Genomic_DNA"/>
</dbReference>
<comment type="caution">
    <text evidence="1">The sequence shown here is derived from an EMBL/GenBank/DDBJ whole genome shotgun (WGS) entry which is preliminary data.</text>
</comment>
<keyword evidence="2" id="KW-1185">Reference proteome</keyword>
<gene>
    <name evidence="1" type="ORF">F5983_34705</name>
</gene>
<protein>
    <submittedName>
        <fullName evidence="1">Uncharacterized protein</fullName>
    </submittedName>
</protein>
<name>A0A5N5EBW6_9ACTN</name>
<dbReference type="AlphaFoldDB" id="A0A5N5EBW6"/>
<organism evidence="1 2">
    <name type="scientific">Streptomyces arboris</name>
    <dbReference type="NCBI Taxonomy" id="2600619"/>
    <lineage>
        <taxon>Bacteria</taxon>
        <taxon>Bacillati</taxon>
        <taxon>Actinomycetota</taxon>
        <taxon>Actinomycetes</taxon>
        <taxon>Kitasatosporales</taxon>
        <taxon>Streptomycetaceae</taxon>
        <taxon>Streptomyces</taxon>
    </lineage>
</organism>
<reference evidence="1 2" key="1">
    <citation type="submission" date="2019-09" db="EMBL/GenBank/DDBJ databases">
        <authorList>
            <person name="Liu P."/>
        </authorList>
    </citation>
    <scope>NUCLEOTIDE SEQUENCE [LARGE SCALE GENOMIC DNA]</scope>
    <source>
        <strain evidence="1 2">TRM68085</strain>
    </source>
</reference>
<evidence type="ECO:0000313" key="1">
    <source>
        <dbReference type="EMBL" id="KAB2587996.1"/>
    </source>
</evidence>
<dbReference type="RefSeq" id="WP_103508420.1">
    <property type="nucleotide sequence ID" value="NZ_JBMVCA010000036.1"/>
</dbReference>
<dbReference type="InterPro" id="IPR045775">
    <property type="entry name" value="DUF6207"/>
</dbReference>
<proteinExistence type="predicted"/>
<dbReference type="Proteomes" id="UP000326907">
    <property type="component" value="Unassembled WGS sequence"/>
</dbReference>
<sequence length="69" mass="7533">MKEIEEQHLSESGLVVFDITAADEETALQVMAGLERQWATSGTATLRRTPGIPGVQARVYADTRRSGTE</sequence>